<dbReference type="AlphaFoldDB" id="A0A3D2SQN9"/>
<evidence type="ECO:0000313" key="1">
    <source>
        <dbReference type="EMBL" id="HCK31797.1"/>
    </source>
</evidence>
<comment type="caution">
    <text evidence="1">The sequence shown here is derived from an EMBL/GenBank/DDBJ whole genome shotgun (WGS) entry which is preliminary data.</text>
</comment>
<name>A0A3D2SQN9_9GAMM</name>
<reference evidence="1 2" key="1">
    <citation type="journal article" date="2018" name="Nat. Biotechnol.">
        <title>A standardized bacterial taxonomy based on genome phylogeny substantially revises the tree of life.</title>
        <authorList>
            <person name="Parks D.H."/>
            <person name="Chuvochina M."/>
            <person name="Waite D.W."/>
            <person name="Rinke C."/>
            <person name="Skarshewski A."/>
            <person name="Chaumeil P.A."/>
            <person name="Hugenholtz P."/>
        </authorList>
    </citation>
    <scope>NUCLEOTIDE SEQUENCE [LARGE SCALE GENOMIC DNA]</scope>
    <source>
        <strain evidence="1">UBA9669</strain>
    </source>
</reference>
<proteinExistence type="predicted"/>
<evidence type="ECO:0000313" key="2">
    <source>
        <dbReference type="Proteomes" id="UP000263596"/>
    </source>
</evidence>
<sequence>MDNNLSRVAYKNWFNASFTNEEIIFLGSIGVECKADHNFFKFEILDIASNIKNYRLKKYPKLYERFVDRYIQLTPEFLHSQIDRELLKEDSYYAAWFFNRHCFLEVQKKAKETALTDKKYKFDRVYVLWSPCNDTHSPKECLLHKSVIYHVLDNEFIEHSVDHWMTIRKGCRCTLITLTEDEVKNQIAENKCILSSNLKFKFTNELNEAMKNKNF</sequence>
<accession>A0A3D2SQN9</accession>
<dbReference type="EMBL" id="DPVE01000326">
    <property type="protein sequence ID" value="HCK31797.1"/>
    <property type="molecule type" value="Genomic_DNA"/>
</dbReference>
<gene>
    <name evidence="1" type="ORF">DHW29_17640</name>
</gene>
<protein>
    <submittedName>
        <fullName evidence="1">Uncharacterized protein</fullName>
    </submittedName>
</protein>
<dbReference type="RefSeq" id="WP_049173716.1">
    <property type="nucleotide sequence ID" value="NZ_BKFK01000002.1"/>
</dbReference>
<organism evidence="1 2">
    <name type="scientific">Acinetobacter ursingii</name>
    <dbReference type="NCBI Taxonomy" id="108980"/>
    <lineage>
        <taxon>Bacteria</taxon>
        <taxon>Pseudomonadati</taxon>
        <taxon>Pseudomonadota</taxon>
        <taxon>Gammaproteobacteria</taxon>
        <taxon>Moraxellales</taxon>
        <taxon>Moraxellaceae</taxon>
        <taxon>Acinetobacter</taxon>
    </lineage>
</organism>
<dbReference type="Proteomes" id="UP000263596">
    <property type="component" value="Unassembled WGS sequence"/>
</dbReference>